<dbReference type="Proteomes" id="UP000013569">
    <property type="component" value="Unassembled WGS sequence"/>
</dbReference>
<organism evidence="2 3">
    <name type="scientific">Gordonia terrae C-6</name>
    <dbReference type="NCBI Taxonomy" id="1316928"/>
    <lineage>
        <taxon>Bacteria</taxon>
        <taxon>Bacillati</taxon>
        <taxon>Actinomycetota</taxon>
        <taxon>Actinomycetes</taxon>
        <taxon>Mycobacteriales</taxon>
        <taxon>Gordoniaceae</taxon>
        <taxon>Gordonia</taxon>
    </lineage>
</organism>
<evidence type="ECO:0000313" key="2">
    <source>
        <dbReference type="EMBL" id="EON30710.1"/>
    </source>
</evidence>
<dbReference type="PANTHER" id="PTHR42889:SF1">
    <property type="entry name" value="BLR3681 PROTEIN"/>
    <property type="match status" value="1"/>
</dbReference>
<gene>
    <name evidence="2" type="ORF">GTC6_21180</name>
</gene>
<feature type="domain" description="Amidohydrolase-related" evidence="1">
    <location>
        <begin position="57"/>
        <end position="362"/>
    </location>
</feature>
<dbReference type="InterPro" id="IPR006680">
    <property type="entry name" value="Amidohydro-rel"/>
</dbReference>
<comment type="caution">
    <text evidence="2">The sequence shown here is derived from an EMBL/GenBank/DDBJ whole genome shotgun (WGS) entry which is preliminary data.</text>
</comment>
<evidence type="ECO:0000313" key="3">
    <source>
        <dbReference type="Proteomes" id="UP000013569"/>
    </source>
</evidence>
<dbReference type="PATRIC" id="fig|1316928.3.peg.4281"/>
<name>R7Y3X8_9ACTN</name>
<dbReference type="SUPFAM" id="SSF51556">
    <property type="entry name" value="Metallo-dependent hydrolases"/>
    <property type="match status" value="1"/>
</dbReference>
<keyword evidence="2" id="KW-0378">Hydrolase</keyword>
<proteinExistence type="predicted"/>
<dbReference type="PANTHER" id="PTHR42889">
    <property type="entry name" value="BLR3681 PROTEIN"/>
    <property type="match status" value="1"/>
</dbReference>
<dbReference type="GO" id="GO:0016787">
    <property type="term" value="F:hydrolase activity"/>
    <property type="evidence" value="ECO:0007669"/>
    <property type="project" value="UniProtKB-KW"/>
</dbReference>
<dbReference type="InterPro" id="IPR032466">
    <property type="entry name" value="Metal_Hydrolase"/>
</dbReference>
<dbReference type="Pfam" id="PF04909">
    <property type="entry name" value="Amidohydro_2"/>
    <property type="match status" value="1"/>
</dbReference>
<sequence length="393" mass="45075">MTAGGRFPAVTTHTNPPRSRTVVNDFRHTARLTAETTAHHLQEHTMYEKNGDKYFIVDAHVHLWDGRESNQRNIHGKQFIDCFYDYHRNLSPEEEVWDYDTYTYYGPDRLMRDLFEDGPADHAIFQATILKDFYVDGFAQVDDSLKLCEDNPGLLTYNHAYDPRHGEAGLEQLRRDAETMNLKGVKLYTAEWFGDSRGYKLDDAWSRRYLEECIKLGIKNVHVHKGPTIRPLDRDAFDVADVDKVATDYLDLNFVIEHVGLPRLEDFCWIATQESNVFGGLAVAIPFIHTRPRYFAQIIGELLYWIGEDKILFASDYALWTPQWLVERFVDFQIPADMTEYAPITVEQKKKILGLNAAALYPHIEVPEELRLPTSAADPDAEVAAGAKDAVNA</sequence>
<dbReference type="Gene3D" id="3.20.20.140">
    <property type="entry name" value="Metal-dependent hydrolases"/>
    <property type="match status" value="1"/>
</dbReference>
<evidence type="ECO:0000259" key="1">
    <source>
        <dbReference type="Pfam" id="PF04909"/>
    </source>
</evidence>
<accession>R7Y3X8</accession>
<reference evidence="2 3" key="1">
    <citation type="journal article" date="2013" name="Genome Announc.">
        <title>Draft Genome Sequence of a Benzothiophene-Desulfurizing Bacterium, Gordona terrae Strain C-6.</title>
        <authorList>
            <person name="Wang W."/>
            <person name="Ma T."/>
            <person name="Ren Y."/>
            <person name="Li G."/>
        </authorList>
    </citation>
    <scope>NUCLEOTIDE SEQUENCE [LARGE SCALE GENOMIC DNA]</scope>
    <source>
        <strain evidence="2 3">C-6</strain>
    </source>
</reference>
<protein>
    <submittedName>
        <fullName evidence="2">Putative metal-dependent hydrolase</fullName>
    </submittedName>
</protein>
<dbReference type="AlphaFoldDB" id="R7Y3X8"/>
<dbReference type="EMBL" id="AQPW01000042">
    <property type="protein sequence ID" value="EON30710.1"/>
    <property type="molecule type" value="Genomic_DNA"/>
</dbReference>